<evidence type="ECO:0000256" key="2">
    <source>
        <dbReference type="ARBA" id="ARBA00008193"/>
    </source>
</evidence>
<dbReference type="Proteomes" id="UP001224418">
    <property type="component" value="Unassembled WGS sequence"/>
</dbReference>
<feature type="transmembrane region" description="Helical" evidence="7">
    <location>
        <begin position="209"/>
        <end position="229"/>
    </location>
</feature>
<feature type="transmembrane region" description="Helical" evidence="7">
    <location>
        <begin position="185"/>
        <end position="203"/>
    </location>
</feature>
<evidence type="ECO:0000256" key="6">
    <source>
        <dbReference type="ARBA" id="ARBA00023136"/>
    </source>
</evidence>
<reference evidence="9 10" key="1">
    <citation type="submission" date="2023-07" db="EMBL/GenBank/DDBJ databases">
        <title>Genomic Encyclopedia of Type Strains, Phase IV (KMG-IV): sequencing the most valuable type-strain genomes for metagenomic binning, comparative biology and taxonomic classification.</title>
        <authorList>
            <person name="Goeker M."/>
        </authorList>
    </citation>
    <scope>NUCLEOTIDE SEQUENCE [LARGE SCALE GENOMIC DNA]</scope>
    <source>
        <strain evidence="9 10">DSM 1400</strain>
    </source>
</reference>
<evidence type="ECO:0000313" key="9">
    <source>
        <dbReference type="EMBL" id="MDQ0480402.1"/>
    </source>
</evidence>
<feature type="transmembrane region" description="Helical" evidence="7">
    <location>
        <begin position="6"/>
        <end position="23"/>
    </location>
</feature>
<feature type="domain" description="Glycine transporter" evidence="8">
    <location>
        <begin position="131"/>
        <end position="204"/>
    </location>
</feature>
<comment type="similarity">
    <text evidence="2">Belongs to the UPF0126 family.</text>
</comment>
<comment type="subcellular location">
    <subcellularLocation>
        <location evidence="1">Cell membrane</location>
        <topology evidence="1">Multi-pass membrane protein</topology>
    </subcellularLocation>
</comment>
<feature type="transmembrane region" description="Helical" evidence="7">
    <location>
        <begin position="128"/>
        <end position="150"/>
    </location>
</feature>
<dbReference type="PANTHER" id="PTHR30506:SF3">
    <property type="entry name" value="UPF0126 INNER MEMBRANE PROTEIN YADS-RELATED"/>
    <property type="match status" value="1"/>
</dbReference>
<keyword evidence="10" id="KW-1185">Reference proteome</keyword>
<dbReference type="EMBL" id="JAUSWN010000018">
    <property type="protein sequence ID" value="MDQ0480402.1"/>
    <property type="molecule type" value="Genomic_DNA"/>
</dbReference>
<evidence type="ECO:0000256" key="1">
    <source>
        <dbReference type="ARBA" id="ARBA00004651"/>
    </source>
</evidence>
<protein>
    <submittedName>
        <fullName evidence="9">Membrane protein YeiH</fullName>
    </submittedName>
</protein>
<dbReference type="InterPro" id="IPR005115">
    <property type="entry name" value="Gly_transporter"/>
</dbReference>
<keyword evidence="4 7" id="KW-0812">Transmembrane</keyword>
<feature type="domain" description="Glycine transporter" evidence="8">
    <location>
        <begin position="6"/>
        <end position="80"/>
    </location>
</feature>
<dbReference type="Pfam" id="PF03458">
    <property type="entry name" value="Gly_transporter"/>
    <property type="match status" value="2"/>
</dbReference>
<sequence length="248" mass="27774">MLLLKVFEIIGTIAFAISGALVGMQKKLDLFGVTFLGIITAVGGGIFRDIILGNTPPTAFVKPNYCFISIITSISIFYLYPRIARKHKKYTNKNVDQLEVINKYTNMTKDQVLRLINKQNQMITLKRIILISDAIGLATFTAVGSNLAFYNVKSNLFLVVCMGLVTGVGGGILRDTFVQDTPLIFRKEIYAVASIIGGISFYVCKVNKLNYMIAFYLCFTLTFVSRMIAMKLNLNLPKFNSDKYKIRL</sequence>
<organism evidence="9 10">
    <name type="scientific">Hathewaya limosa</name>
    <name type="common">Clostridium limosum</name>
    <dbReference type="NCBI Taxonomy" id="1536"/>
    <lineage>
        <taxon>Bacteria</taxon>
        <taxon>Bacillati</taxon>
        <taxon>Bacillota</taxon>
        <taxon>Clostridia</taxon>
        <taxon>Eubacteriales</taxon>
        <taxon>Clostridiaceae</taxon>
        <taxon>Hathewaya</taxon>
    </lineage>
</organism>
<name>A0ABU0JWW3_HATLI</name>
<feature type="transmembrane region" description="Helical" evidence="7">
    <location>
        <begin position="156"/>
        <end position="173"/>
    </location>
</feature>
<accession>A0ABU0JWW3</accession>
<evidence type="ECO:0000259" key="8">
    <source>
        <dbReference type="Pfam" id="PF03458"/>
    </source>
</evidence>
<dbReference type="PANTHER" id="PTHR30506">
    <property type="entry name" value="INNER MEMBRANE PROTEIN"/>
    <property type="match status" value="1"/>
</dbReference>
<dbReference type="RefSeq" id="WP_111940117.1">
    <property type="nucleotide sequence ID" value="NZ_BAAACJ010000031.1"/>
</dbReference>
<comment type="caution">
    <text evidence="9">The sequence shown here is derived from an EMBL/GenBank/DDBJ whole genome shotgun (WGS) entry which is preliminary data.</text>
</comment>
<evidence type="ECO:0000256" key="5">
    <source>
        <dbReference type="ARBA" id="ARBA00022989"/>
    </source>
</evidence>
<keyword evidence="5 7" id="KW-1133">Transmembrane helix</keyword>
<proteinExistence type="inferred from homology"/>
<keyword evidence="3" id="KW-1003">Cell membrane</keyword>
<evidence type="ECO:0000256" key="4">
    <source>
        <dbReference type="ARBA" id="ARBA00022692"/>
    </source>
</evidence>
<gene>
    <name evidence="9" type="ORF">QOZ93_002150</name>
</gene>
<keyword evidence="6 7" id="KW-0472">Membrane</keyword>
<feature type="transmembrane region" description="Helical" evidence="7">
    <location>
        <begin position="59"/>
        <end position="80"/>
    </location>
</feature>
<evidence type="ECO:0000256" key="3">
    <source>
        <dbReference type="ARBA" id="ARBA00022475"/>
    </source>
</evidence>
<feature type="transmembrane region" description="Helical" evidence="7">
    <location>
        <begin position="30"/>
        <end position="47"/>
    </location>
</feature>
<evidence type="ECO:0000313" key="10">
    <source>
        <dbReference type="Proteomes" id="UP001224418"/>
    </source>
</evidence>
<evidence type="ECO:0000256" key="7">
    <source>
        <dbReference type="SAM" id="Phobius"/>
    </source>
</evidence>